<dbReference type="Proteomes" id="UP001596989">
    <property type="component" value="Unassembled WGS sequence"/>
</dbReference>
<organism evidence="3 4">
    <name type="scientific">Paenibacillus chungangensis</name>
    <dbReference type="NCBI Taxonomy" id="696535"/>
    <lineage>
        <taxon>Bacteria</taxon>
        <taxon>Bacillati</taxon>
        <taxon>Bacillota</taxon>
        <taxon>Bacilli</taxon>
        <taxon>Bacillales</taxon>
        <taxon>Paenibacillaceae</taxon>
        <taxon>Paenibacillus</taxon>
    </lineage>
</organism>
<reference evidence="4" key="1">
    <citation type="journal article" date="2019" name="Int. J. Syst. Evol. Microbiol.">
        <title>The Global Catalogue of Microorganisms (GCM) 10K type strain sequencing project: providing services to taxonomists for standard genome sequencing and annotation.</title>
        <authorList>
            <consortium name="The Broad Institute Genomics Platform"/>
            <consortium name="The Broad Institute Genome Sequencing Center for Infectious Disease"/>
            <person name="Wu L."/>
            <person name="Ma J."/>
        </authorList>
    </citation>
    <scope>NUCLEOTIDE SEQUENCE [LARGE SCALE GENOMIC DNA]</scope>
    <source>
        <strain evidence="4">CCUG 59129</strain>
    </source>
</reference>
<dbReference type="Gene3D" id="2.120.10.80">
    <property type="entry name" value="Kelch-type beta propeller"/>
    <property type="match status" value="1"/>
</dbReference>
<accession>A0ABW3HVX2</accession>
<evidence type="ECO:0000313" key="3">
    <source>
        <dbReference type="EMBL" id="MFD0961677.1"/>
    </source>
</evidence>
<feature type="compositionally biased region" description="Gly residues" evidence="1">
    <location>
        <begin position="2672"/>
        <end position="2688"/>
    </location>
</feature>
<keyword evidence="4" id="KW-1185">Reference proteome</keyword>
<dbReference type="RefSeq" id="WP_377567479.1">
    <property type="nucleotide sequence ID" value="NZ_JBHTJZ010000063.1"/>
</dbReference>
<dbReference type="PANTHER" id="PTHR43308:SF5">
    <property type="entry name" value="S-LAYER PROTEIN _ PEPTIDOGLYCAN ENDO-BETA-N-ACETYLGLUCOSAMINIDASE"/>
    <property type="match status" value="1"/>
</dbReference>
<dbReference type="Pfam" id="PF00395">
    <property type="entry name" value="SLH"/>
    <property type="match status" value="3"/>
</dbReference>
<dbReference type="SUPFAM" id="SSF50965">
    <property type="entry name" value="Galactose oxidase, central domain"/>
    <property type="match status" value="1"/>
</dbReference>
<dbReference type="EMBL" id="JBHTJZ010000063">
    <property type="protein sequence ID" value="MFD0961677.1"/>
    <property type="molecule type" value="Genomic_DNA"/>
</dbReference>
<dbReference type="InterPro" id="IPR025883">
    <property type="entry name" value="Cadherin-like_domain"/>
</dbReference>
<evidence type="ECO:0000313" key="4">
    <source>
        <dbReference type="Proteomes" id="UP001596989"/>
    </source>
</evidence>
<dbReference type="InterPro" id="IPR051465">
    <property type="entry name" value="Cell_Envelope_Struct_Comp"/>
</dbReference>
<comment type="caution">
    <text evidence="3">The sequence shown here is derived from an EMBL/GenBank/DDBJ whole genome shotgun (WGS) entry which is preliminary data.</text>
</comment>
<dbReference type="PROSITE" id="PS51272">
    <property type="entry name" value="SLH"/>
    <property type="match status" value="2"/>
</dbReference>
<dbReference type="Pfam" id="PF05345">
    <property type="entry name" value="He_PIG"/>
    <property type="match status" value="2"/>
</dbReference>
<dbReference type="Gene3D" id="2.60.40.10">
    <property type="entry name" value="Immunoglobulins"/>
    <property type="match status" value="2"/>
</dbReference>
<name>A0ABW3HVX2_9BACL</name>
<gene>
    <name evidence="3" type="ORF">ACFQ2I_20220</name>
</gene>
<dbReference type="InterPro" id="IPR001119">
    <property type="entry name" value="SLH_dom"/>
</dbReference>
<evidence type="ECO:0000259" key="2">
    <source>
        <dbReference type="PROSITE" id="PS51272"/>
    </source>
</evidence>
<protein>
    <submittedName>
        <fullName evidence="3">Cadherin-like beta sandwich domain-containing protein</fullName>
    </submittedName>
</protein>
<proteinExistence type="predicted"/>
<dbReference type="InterPro" id="IPR013783">
    <property type="entry name" value="Ig-like_fold"/>
</dbReference>
<sequence>MSKRNHRGLSVVLIVATIISILAPVRHVEALSSGSAVYGTEPWLLSAEREPEIDKSKQALYFGVLEAATASGYTVSLIELEVLAGEEVYAYKQEAGQIVEVTVRSYTDVVTTDGSRRLLPQTPVVVAGYEQPDGRIEALVVGDMQTAEMVEPEQNGPLTAEQLQRQAEAFNRQEEVMELGDRQKGFDGQTVKQEVSIESASSQEGAITAMADPNEWADKRYATVSGDYSKSYKWNQSVPAVKVGAFLTVSLYFEAFAGLDLNWSFPFEVDARLEKPLRYLPYQESRLLPGETLQQRDQRMLRNKAMLEVDVKPLRQEEHRTLFAETGLRLNVGLKGTVVGHDFDVKLDILKIAGAASGVSPGLHMQVGGKYAAPLFGKSEAFGIKEKIGLDKEVLDCNVISCTIDLFTDDSIGIGLPFFEAGVFSIGFLMQPVVMVYGDYPKLTGFEATDGLTVETMSGYDHGFRNVPVPVQETSVIYPYDALLLHVSDIGATPPPQLADEEGTFELSFDVDYHPRAMIGFVYQGTIKAKKLGIGGEVRLPMMTLPVPFNFDLSALGGGSGRATLTCSSKEQTIENCSGGALSYVSESVIKPMELSIGALPDAVGGAYYDSGELQALGGAGNTTLKASGLLPEGLELARVGSAPNGNGKYRLEGTPQTREGVYAIRLKATDREGGSREFELPLSVNQMYPERIEAELQTGQLWSRQFRLSQPDGTSADGVIWRVEGNLPAEMYELNEQGRLQTVPSQLTAGDYEFEVIAEWNGALYRTGTKHRLRVSEADVRNEREWSVVHAEPTGMVRGYGSALWHDQLGSLALVLPGRGAVLYDGSAFEQAAQLELPYHTSMSYVYPEGEAEDGWAYIFGGAEQPYYYQGDYAGDVYRWDERGVIRLYEDPKDGSGPTVFDAATAALPDGRLLVFGGDYGNYHQSGAYKPKLSNETWLFHPDEGRFEKVAALNSPSPRSGKQIMTYVPEIGKAVLIGQHLNGAAFVPQEREEEIWLFDPDTLQWSEAEGGSKLTLSPDEGTQLVYSRGERKLYVLVTETTPATIREQDRPITVERLYSISTEGGQLGGLIDESGRLPKESEAWGRGGAGFAYDEHNGRLVYLDDKAYSRLDVWSYSLPLAESDKTALTADGEDKAEFQFDLGRYVDDPSQWLVRWLPAGRSSLLGEEESRVTAPDEHGIVRLSVSYDNYAMTGTRSGSLLLIAEHATNGSRIPIGYARIALHPVPASTANSRVQLTPDIHDYWGDTGMMHALATMQSELTIMLRSEGGYSAGASESGGAYKGEPLAGRKLTLLNAEELERQGLRVYTGEIGDASMDRNDYDEYKFLATFEGYSQSVYTDDNGQVKLNVVNIYPDRLPIGEYPLRFEVGDGSGLIVETTLEVLPRQPEPVRASYGYELWASEPFVMNVALDGYEQWHSYACSDASPLSCFELVSGQLPDGMALNRRSGTISGIPREEGVYEVGVKTPYQADGTANVAVMFTVLQPLRLDPSKREWRFAAQVGDPFHYALSEQVKGGVGPFSFELIEGTLPPGLSFSADDEGRTAGYLAGTFTKAGVYSVKVNISEAELRASATDSGGHIATAPRSVEKTLIFNISEAESYGTAFSVFDKVKVTTEAGLWVSGLDGIPEGGSAGAFTPYGGSAYYKLIRPSTTMPAPFELIYDEYSQVYADDWLGWYYWSPHDGAWLPFADGSYSTEGAAALVSGDAELRQAWRRGADRFMGYYEYDYLYVAIGQAPQPAPVLLEAIDQGFTDGAGSLLVQLTGEHFTEDGKVYVGAREALQSYVNYSDGTGMSVFLPPGYGTKDVVVVTRGGVSNAVPFTYAGEPKTPAYDLELRVSVKTKEEAEAVDPGKWFLFEGDQVVYVDLYDGSGKRVALDEVLLKETEACDSLPEEERGRCFDPSFTLANWTNIYDNSTETLQFRCLPSGGSSCEEESGYHASPIIKGTLAPDGTFRAVLRRTVDLCVEECGSDDESEVPDETYPGAEIDVVISNEDGYYGRVIGNAPAPERDNYASDATEPLRIETAALSELQLDASEPYAFMLQAAGGREGSYEWRWGDSFSVPPGLVLERETGLLRAAELTGDPSVPNIQPGTYALTIAVSDGLTSASRSYTLTVTGQPERNIALSGLLVHQGNPQEPLPLQGAEDELGTSLYAAIPYETDDLYVLPFLGEYTEHGQTVTDSVYRVYAEVSVAGSLVPPQPDGSFKVSPGEGWTDIRIAALVKEGDTLVTARMYTLLVKKSQSAELERLQVNAPGAYETIELPLKESSGEALATIPADTNYITVRPSAVDPTAVIRLTVNGEPASERYLTSGWESSAIYLPAGDRHQLTITASVTDGSGEQVSRTYTVNVVKTLSADASLGALAFSPEWLTETYAGQAVVELEVPYEQSAIMMLATPSHPSAGLTVAVNGLPAHPDAGGEYSLQLRPGGNEVKLEVLAENGYTRSIYTVLVNRTLSNRASLANLETDFFDLDFDPAVHAYTAAVQSDIDTVRLAPMPEDAGATLELFLNGAKRQGAEGRFELRLMPGDNDIRIRVTAADGVTTRQYRVTVQRAYLEPEQVSANAQLAALQLQAGTAGRIVPLSPAFRPGMYTYTAAAEAGTAIVALSAPAANFGATVLVTRNGLPVEAGADGRYVLDVTDASVHDIVVRILAEDGMNNQAYRIRLTLDVPSSGGGDDGGTGDGGGEGSGSDSESDQGALWTEELMYGDGFKLTVQGHTAPAASKPVIRITEKSVREAAWDAMPDGWPDGFPLTVAYEAAAAPASNELRAVVEFALGVTPDILPDGYRLQAFVYDAEAKKWLPLASRLGFGTLTAESSQLGAFALFLVGSTGIPATDGDTGAAFGDTAGHWAEPWIALGTALGYANGFEDGSFRPQRPISRIEFIAMLMRAGEHSALFGPHRGPLEQVDGSGTDRVSAQANLEATDSDRLPPFADWADMPAWGTEYVLTAHRYGIVQGYADGTFRPHESITRAEMMTMLARSLQLPEGDPSALNSFKDEEAVPEWAMSAAASLMEARLVNGRSEGLLAPLEQTTRAEVIKLLVEVYLNTLRNVL</sequence>
<evidence type="ECO:0000256" key="1">
    <source>
        <dbReference type="SAM" id="MobiDB-lite"/>
    </source>
</evidence>
<feature type="region of interest" description="Disordered" evidence="1">
    <location>
        <begin position="2668"/>
        <end position="2696"/>
    </location>
</feature>
<dbReference type="PANTHER" id="PTHR43308">
    <property type="entry name" value="OUTER MEMBRANE PROTEIN ALPHA-RELATED"/>
    <property type="match status" value="1"/>
</dbReference>
<feature type="domain" description="SLH" evidence="2">
    <location>
        <begin position="2838"/>
        <end position="2901"/>
    </location>
</feature>
<feature type="domain" description="SLH" evidence="2">
    <location>
        <begin position="2929"/>
        <end position="2992"/>
    </location>
</feature>
<dbReference type="Pfam" id="PF12733">
    <property type="entry name" value="Cadherin-like"/>
    <property type="match status" value="2"/>
</dbReference>
<dbReference type="InterPro" id="IPR011043">
    <property type="entry name" value="Gal_Oxase/kelch_b-propeller"/>
</dbReference>
<dbReference type="InterPro" id="IPR015915">
    <property type="entry name" value="Kelch-typ_b-propeller"/>
</dbReference>